<feature type="binding site" description="in other chain" evidence="6">
    <location>
        <position position="177"/>
    </location>
    <ligand>
        <name>NAD(+)</name>
        <dbReference type="ChEBI" id="CHEBI:57540"/>
        <note>ligand shared between two adjacent protomers</note>
    </ligand>
</feature>
<dbReference type="HAMAP" id="MF_00304">
    <property type="entry name" value="Thi4"/>
    <property type="match status" value="1"/>
</dbReference>
<feature type="binding site" description="in other chain" evidence="6">
    <location>
        <position position="224"/>
    </location>
    <ligand>
        <name>NAD(+)</name>
        <dbReference type="ChEBI" id="CHEBI:57540"/>
        <note>ligand shared between two adjacent protomers</note>
    </ligand>
</feature>
<proteinExistence type="inferred from homology"/>
<keyword evidence="3 6" id="KW-0784">Thiamine biosynthesis</keyword>
<dbReference type="GO" id="GO:0009229">
    <property type="term" value="P:thiamine diphosphate biosynthetic process"/>
    <property type="evidence" value="ECO:0007669"/>
    <property type="project" value="UniProtKB-UniRule"/>
</dbReference>
<gene>
    <name evidence="6" type="primary">thi4</name>
    <name evidence="7" type="ORF">NAS2_0821</name>
</gene>
<evidence type="ECO:0000256" key="2">
    <source>
        <dbReference type="ARBA" id="ARBA00022723"/>
    </source>
</evidence>
<dbReference type="Proteomes" id="UP000509448">
    <property type="component" value="Chromosome"/>
</dbReference>
<dbReference type="SUPFAM" id="SSF51905">
    <property type="entry name" value="FAD/NAD(P)-binding domain"/>
    <property type="match status" value="1"/>
</dbReference>
<reference evidence="7 8" key="1">
    <citation type="journal article" date="2019" name="ISME J.">
        <title>Isolation and characterization of a thermophilic sulfur- and iron-reducing thaumarchaeote from a terrestrial acidic hot spring.</title>
        <authorList>
            <person name="Kato S."/>
            <person name="Itoh T."/>
            <person name="Yuki M."/>
            <person name="Nagamori M."/>
            <person name="Ohnishi M."/>
            <person name="Uematsu K."/>
            <person name="Suzuki K."/>
            <person name="Takashina T."/>
            <person name="Ohkuma M."/>
        </authorList>
    </citation>
    <scope>NUCLEOTIDE SEQUENCE [LARGE SCALE GENOMIC DNA]</scope>
    <source>
        <strain evidence="7 8">NAS-02</strain>
    </source>
</reference>
<keyword evidence="2 6" id="KW-0479">Metal-binding</keyword>
<feature type="binding site" description="in other chain" evidence="6">
    <location>
        <position position="174"/>
    </location>
    <ligand>
        <name>Fe cation</name>
        <dbReference type="ChEBI" id="CHEBI:24875"/>
        <note>ligand shared between two adjacent protomers</note>
    </ligand>
</feature>
<feature type="binding site" evidence="6">
    <location>
        <begin position="157"/>
        <end position="159"/>
    </location>
    <ligand>
        <name>NAD(+)</name>
        <dbReference type="ChEBI" id="CHEBI:57540"/>
        <note>ligand shared between two adjacent protomers</note>
    </ligand>
</feature>
<evidence type="ECO:0000256" key="5">
    <source>
        <dbReference type="ARBA" id="ARBA00023027"/>
    </source>
</evidence>
<feature type="binding site" description="in other chain" evidence="6">
    <location>
        <position position="129"/>
    </location>
    <ligand>
        <name>NAD(+)</name>
        <dbReference type="ChEBI" id="CHEBI:57540"/>
        <note>ligand shared between two adjacent protomers</note>
    </ligand>
</feature>
<dbReference type="KEGG" id="ccai:NAS2_0821"/>
<evidence type="ECO:0000256" key="4">
    <source>
        <dbReference type="ARBA" id="ARBA00023004"/>
    </source>
</evidence>
<comment type="function">
    <text evidence="6">Involved in the biosynthesis of the thiazole moiety of thiamine. Catalyzes the conversion of NAD and glycine to adenosine diphosphate 5-(2-hydroxyethyl)-4-methylthiazole-2-carboxylate (ADT), an adenylated thiazole intermediate, using free sulfide as a source of sulfur.</text>
</comment>
<dbReference type="UniPathway" id="UPA00060"/>
<dbReference type="InterPro" id="IPR022828">
    <property type="entry name" value="Thi4_prok"/>
</dbReference>
<keyword evidence="5 6" id="KW-0520">NAD</keyword>
<comment type="pathway">
    <text evidence="6">Cofactor biosynthesis; thiamine diphosphate biosynthesis.</text>
</comment>
<comment type="caution">
    <text evidence="6">Lacks conserved residue(s) required for the propagation of feature annotation.</text>
</comment>
<comment type="cofactor">
    <cofactor evidence="6">
        <name>Fe(2+)</name>
        <dbReference type="ChEBI" id="CHEBI:29033"/>
    </cofactor>
</comment>
<feature type="binding site" description="in other chain" evidence="6">
    <location>
        <position position="63"/>
    </location>
    <ligand>
        <name>NAD(+)</name>
        <dbReference type="ChEBI" id="CHEBI:57540"/>
        <note>ligand shared between two adjacent protomers</note>
    </ligand>
</feature>
<dbReference type="InterPro" id="IPR002922">
    <property type="entry name" value="Thi4_fam"/>
</dbReference>
<feature type="binding site" description="in other chain" evidence="6">
    <location>
        <position position="36"/>
    </location>
    <ligand>
        <name>NAD(+)</name>
        <dbReference type="ChEBI" id="CHEBI:57540"/>
        <note>ligand shared between two adjacent protomers</note>
    </ligand>
</feature>
<dbReference type="NCBIfam" id="TIGR00292">
    <property type="entry name" value="sulfide-dependent adenosine diphosphate thiazole synthase"/>
    <property type="match status" value="1"/>
</dbReference>
<dbReference type="GO" id="GO:0009228">
    <property type="term" value="P:thiamine biosynthetic process"/>
    <property type="evidence" value="ECO:0007669"/>
    <property type="project" value="UniProtKB-KW"/>
</dbReference>
<dbReference type="GO" id="GO:0052837">
    <property type="term" value="P:thiazole biosynthetic process"/>
    <property type="evidence" value="ECO:0007669"/>
    <property type="project" value="UniProtKB-UniRule"/>
</dbReference>
<sequence length="264" mass="27472">MSIDETRITRAILAAALRDWEEISSVDVAIVGAGPSGMAAAYYLSRGGLRTVVFERRLGFGGGIGGGAMFLHKIVVEPPADEVLRDVGARYAEVEGAPGLLVLDAAELMAKLASSALDAGTKIVHGVSVEDVIFRRDPLRVAGVVVNWTASELSGLHVDPLFVSSRAVVDATGHDASVVEVASRKVPELGIELRGERSAYSELSESLVVEGAGEVAPGLYACGMAVARVRGLPRMGPIFGAMLLSGRKVALEIAGRLGAGRTTP</sequence>
<dbReference type="PRINTS" id="PR00419">
    <property type="entry name" value="ADXRDTASE"/>
</dbReference>
<dbReference type="InterPro" id="IPR036188">
    <property type="entry name" value="FAD/NAD-bd_sf"/>
</dbReference>
<dbReference type="EC" id="2.4.2.59" evidence="6"/>
<dbReference type="AlphaFoldDB" id="A0A4V0P1M2"/>
<comment type="similarity">
    <text evidence="6">Belongs to the THI4 family.</text>
</comment>
<dbReference type="GO" id="GO:0005506">
    <property type="term" value="F:iron ion binding"/>
    <property type="evidence" value="ECO:0007669"/>
    <property type="project" value="UniProtKB-UniRule"/>
</dbReference>
<evidence type="ECO:0000313" key="7">
    <source>
        <dbReference type="EMBL" id="BBE42210.1"/>
    </source>
</evidence>
<keyword evidence="4 6" id="KW-0408">Iron</keyword>
<name>A0A4V0P1M2_9ARCH</name>
<dbReference type="PANTHER" id="PTHR43422">
    <property type="entry name" value="THIAMINE THIAZOLE SYNTHASE"/>
    <property type="match status" value="1"/>
</dbReference>
<dbReference type="GO" id="GO:0016763">
    <property type="term" value="F:pentosyltransferase activity"/>
    <property type="evidence" value="ECO:0007669"/>
    <property type="project" value="UniProtKB-UniRule"/>
</dbReference>
<organism evidence="7 8">
    <name type="scientific">Conexivisphaera calida</name>
    <dbReference type="NCBI Taxonomy" id="1874277"/>
    <lineage>
        <taxon>Archaea</taxon>
        <taxon>Nitrososphaerota</taxon>
        <taxon>Conexivisphaeria</taxon>
        <taxon>Conexivisphaerales</taxon>
        <taxon>Conexivisphaeraceae</taxon>
        <taxon>Conexivisphaera</taxon>
    </lineage>
</organism>
<feature type="binding site" evidence="6">
    <location>
        <position position="234"/>
    </location>
    <ligand>
        <name>glycine</name>
        <dbReference type="ChEBI" id="CHEBI:57305"/>
    </ligand>
</feature>
<feature type="binding site" evidence="6">
    <location>
        <position position="159"/>
    </location>
    <ligand>
        <name>Fe cation</name>
        <dbReference type="ChEBI" id="CHEBI:24875"/>
        <note>ligand shared between two adjacent protomers</note>
    </ligand>
</feature>
<comment type="subunit">
    <text evidence="6">Homooctamer; tetramer of dimers.</text>
</comment>
<feature type="binding site" description="in other chain" evidence="6">
    <location>
        <begin position="55"/>
        <end position="56"/>
    </location>
    <ligand>
        <name>NAD(+)</name>
        <dbReference type="ChEBI" id="CHEBI:57540"/>
        <note>ligand shared between two adjacent protomers</note>
    </ligand>
</feature>
<accession>A0A4V0P1M2</accession>
<dbReference type="Pfam" id="PF01946">
    <property type="entry name" value="Thi4"/>
    <property type="match status" value="1"/>
</dbReference>
<evidence type="ECO:0000256" key="6">
    <source>
        <dbReference type="HAMAP-Rule" id="MF_00304"/>
    </source>
</evidence>
<dbReference type="EMBL" id="AP018732">
    <property type="protein sequence ID" value="BBE42210.1"/>
    <property type="molecule type" value="Genomic_DNA"/>
</dbReference>
<keyword evidence="1 6" id="KW-0808">Transferase</keyword>
<comment type="catalytic activity">
    <reaction evidence="6">
        <text>hydrogen sulfide + glycine + NAD(+) = ADP-5-ethyl-4-methylthiazole-2-carboxylate + nicotinamide + 3 H2O + H(+)</text>
        <dbReference type="Rhea" id="RHEA:55704"/>
        <dbReference type="ChEBI" id="CHEBI:15377"/>
        <dbReference type="ChEBI" id="CHEBI:15378"/>
        <dbReference type="ChEBI" id="CHEBI:17154"/>
        <dbReference type="ChEBI" id="CHEBI:29919"/>
        <dbReference type="ChEBI" id="CHEBI:57305"/>
        <dbReference type="ChEBI" id="CHEBI:57540"/>
        <dbReference type="ChEBI" id="CHEBI:139151"/>
        <dbReference type="EC" id="2.4.2.59"/>
    </reaction>
</comment>
<evidence type="ECO:0000256" key="1">
    <source>
        <dbReference type="ARBA" id="ARBA00022679"/>
    </source>
</evidence>
<dbReference type="PANTHER" id="PTHR43422:SF3">
    <property type="entry name" value="THIAMINE THIAZOLE SYNTHASE"/>
    <property type="match status" value="1"/>
</dbReference>
<dbReference type="Gene3D" id="3.50.50.60">
    <property type="entry name" value="FAD/NAD(P)-binding domain"/>
    <property type="match status" value="1"/>
</dbReference>
<evidence type="ECO:0000313" key="8">
    <source>
        <dbReference type="Proteomes" id="UP000509448"/>
    </source>
</evidence>
<evidence type="ECO:0000256" key="3">
    <source>
        <dbReference type="ARBA" id="ARBA00022977"/>
    </source>
</evidence>
<protein>
    <recommendedName>
        <fullName evidence="6">Thiamine thiazole synthase</fullName>
        <ecNumber evidence="6">2.4.2.59</ecNumber>
    </recommendedName>
</protein>
<keyword evidence="8" id="KW-1185">Reference proteome</keyword>